<protein>
    <submittedName>
        <fullName evidence="1">Uncharacterized protein</fullName>
    </submittedName>
</protein>
<dbReference type="AlphaFoldDB" id="A0A506UJ81"/>
<evidence type="ECO:0000313" key="1">
    <source>
        <dbReference type="EMBL" id="TPW33377.1"/>
    </source>
</evidence>
<dbReference type="EMBL" id="VHLG01000001">
    <property type="protein sequence ID" value="TPW33377.1"/>
    <property type="molecule type" value="Genomic_DNA"/>
</dbReference>
<sequence>MHKSENPAIIQQNREYREQLFSQIDDLQQDVDEMKAGRLILRRGTDEGFELEDVTQLWIERNTKHIESLRVIIASIENTYDFEAISR</sequence>
<proteinExistence type="predicted"/>
<reference evidence="1 2" key="1">
    <citation type="submission" date="2019-06" db="EMBL/GenBank/DDBJ databases">
        <authorList>
            <person name="Li M."/>
        </authorList>
    </citation>
    <scope>NUCLEOTIDE SEQUENCE [LARGE SCALE GENOMIC DNA]</scope>
    <source>
        <strain evidence="1 2">BGMRC2036</strain>
    </source>
</reference>
<dbReference type="Proteomes" id="UP000318801">
    <property type="component" value="Unassembled WGS sequence"/>
</dbReference>
<name>A0A506UJ81_9HYPH</name>
<accession>A0A506UJ81</accession>
<evidence type="ECO:0000313" key="2">
    <source>
        <dbReference type="Proteomes" id="UP000318801"/>
    </source>
</evidence>
<organism evidence="1 2">
    <name type="scientific">Martelella alba</name>
    <dbReference type="NCBI Taxonomy" id="2590451"/>
    <lineage>
        <taxon>Bacteria</taxon>
        <taxon>Pseudomonadati</taxon>
        <taxon>Pseudomonadota</taxon>
        <taxon>Alphaproteobacteria</taxon>
        <taxon>Hyphomicrobiales</taxon>
        <taxon>Aurantimonadaceae</taxon>
        <taxon>Martelella</taxon>
    </lineage>
</organism>
<dbReference type="RefSeq" id="WP_141147315.1">
    <property type="nucleotide sequence ID" value="NZ_VHLG01000001.1"/>
</dbReference>
<gene>
    <name evidence="1" type="ORF">FJU08_02125</name>
</gene>
<comment type="caution">
    <text evidence="1">The sequence shown here is derived from an EMBL/GenBank/DDBJ whole genome shotgun (WGS) entry which is preliminary data.</text>
</comment>
<keyword evidence="2" id="KW-1185">Reference proteome</keyword>